<dbReference type="Gene3D" id="3.30.710.10">
    <property type="entry name" value="Potassium Channel Kv1.1, Chain A"/>
    <property type="match status" value="1"/>
</dbReference>
<dbReference type="Proteomes" id="UP000623467">
    <property type="component" value="Unassembled WGS sequence"/>
</dbReference>
<evidence type="ECO:0000313" key="3">
    <source>
        <dbReference type="Proteomes" id="UP000623467"/>
    </source>
</evidence>
<dbReference type="OrthoDB" id="3031817at2759"/>
<accession>A0A8H7D4G4</accession>
<dbReference type="SUPFAM" id="SSF54695">
    <property type="entry name" value="POZ domain"/>
    <property type="match status" value="1"/>
</dbReference>
<comment type="caution">
    <text evidence="2">The sequence shown here is derived from an EMBL/GenBank/DDBJ whole genome shotgun (WGS) entry which is preliminary data.</text>
</comment>
<gene>
    <name evidence="2" type="ORF">MSAN_01143800</name>
</gene>
<reference evidence="2" key="1">
    <citation type="submission" date="2020-05" db="EMBL/GenBank/DDBJ databases">
        <title>Mycena genomes resolve the evolution of fungal bioluminescence.</title>
        <authorList>
            <person name="Tsai I.J."/>
        </authorList>
    </citation>
    <scope>NUCLEOTIDE SEQUENCE</scope>
    <source>
        <strain evidence="2">160909Yilan</strain>
    </source>
</reference>
<name>A0A8H7D4G4_9AGAR</name>
<evidence type="ECO:0000259" key="1">
    <source>
        <dbReference type="SMART" id="SM00225"/>
    </source>
</evidence>
<organism evidence="2 3">
    <name type="scientific">Mycena sanguinolenta</name>
    <dbReference type="NCBI Taxonomy" id="230812"/>
    <lineage>
        <taxon>Eukaryota</taxon>
        <taxon>Fungi</taxon>
        <taxon>Dikarya</taxon>
        <taxon>Basidiomycota</taxon>
        <taxon>Agaricomycotina</taxon>
        <taxon>Agaricomycetes</taxon>
        <taxon>Agaricomycetidae</taxon>
        <taxon>Agaricales</taxon>
        <taxon>Marasmiineae</taxon>
        <taxon>Mycenaceae</taxon>
        <taxon>Mycena</taxon>
    </lineage>
</organism>
<feature type="domain" description="BTB" evidence="1">
    <location>
        <begin position="25"/>
        <end position="134"/>
    </location>
</feature>
<dbReference type="InterPro" id="IPR011333">
    <property type="entry name" value="SKP1/BTB/POZ_sf"/>
</dbReference>
<dbReference type="EMBL" id="JACAZH010000008">
    <property type="protein sequence ID" value="KAF7361120.1"/>
    <property type="molecule type" value="Genomic_DNA"/>
</dbReference>
<evidence type="ECO:0000313" key="2">
    <source>
        <dbReference type="EMBL" id="KAF7361120.1"/>
    </source>
</evidence>
<dbReference type="AlphaFoldDB" id="A0A8H7D4G4"/>
<protein>
    <submittedName>
        <fullName evidence="2">BTB domain-containing protein</fullName>
    </submittedName>
</protein>
<proteinExistence type="predicted"/>
<dbReference type="SMART" id="SM00225">
    <property type="entry name" value="BTB"/>
    <property type="match status" value="1"/>
</dbReference>
<dbReference type="InterPro" id="IPR000210">
    <property type="entry name" value="BTB/POZ_dom"/>
</dbReference>
<sequence>MDMHGISVEQPETLTRVDDLWFPTNIIVIRAENKIFRVLGGILEARSTVFRDMVAFPQPDDSEAERIDGFPVVRLLDSAEDVEVFLRAIFDSSYFMPAPVPFPMSAVLGILRLSHKYDVPFLHRRALDHLVKDGWYWKAHDDDWTDHLTSRCGDQDFLASALSIIPAAIEVNAPWLLPSAYYCAATYSAEELLPLLEGKKALYALKALSAHAHLVRGLITVENALTAYVETCTNAEQCDRARGLSLARVLSNLSEDSVSLRLSKDEIKRHSVRLTADGMCSKCLQSAAARQHEATSAFWDELPNIFRLQPWEDLHAMARAAMKEGPDEGIRASQQTN</sequence>
<keyword evidence="3" id="KW-1185">Reference proteome</keyword>